<comment type="similarity">
    <text evidence="1">Belongs to the ADP-ribosylglycohydrolase family.</text>
</comment>
<dbReference type="Pfam" id="PF03747">
    <property type="entry name" value="ADP_ribosyl_GH"/>
    <property type="match status" value="1"/>
</dbReference>
<gene>
    <name evidence="3" type="ORF">POL67_48750</name>
</gene>
<protein>
    <submittedName>
        <fullName evidence="3">ADP-ribosylglycohydrolase family protein</fullName>
    </submittedName>
</protein>
<keyword evidence="4" id="KW-1185">Reference proteome</keyword>
<dbReference type="Gene3D" id="1.10.4080.10">
    <property type="entry name" value="ADP-ribosylation/Crystallin J1"/>
    <property type="match status" value="1"/>
</dbReference>
<reference evidence="3 4" key="1">
    <citation type="submission" date="2022-11" db="EMBL/GenBank/DDBJ databases">
        <title>Minimal conservation of predation-associated metabolite biosynthetic gene clusters underscores biosynthetic potential of Myxococcota including descriptions for ten novel species: Archangium lansinium sp. nov., Myxococcus landrumus sp. nov., Nannocystis bai.</title>
        <authorList>
            <person name="Ahearne A."/>
            <person name="Stevens C."/>
            <person name="Dowd S."/>
        </authorList>
    </citation>
    <scope>NUCLEOTIDE SEQUENCE [LARGE SCALE GENOMIC DNA]</scope>
    <source>
        <strain evidence="3 4">RJM3</strain>
    </source>
</reference>
<comment type="caution">
    <text evidence="3">The sequence shown here is derived from an EMBL/GenBank/DDBJ whole genome shotgun (WGS) entry which is preliminary data.</text>
</comment>
<evidence type="ECO:0000256" key="2">
    <source>
        <dbReference type="ARBA" id="ARBA00022801"/>
    </source>
</evidence>
<sequence length="211" mass="22154">MTHGSATLKALRDLSAGAHWALCGASGEFAAGSGAAMRVAPLAFMLDPEVENDRRVVRDVARITHRNEEAYAGAVAVIVAIRARARSSVRDLLDEAAAITPDSAVRDRLLELQTLRKSPATIATEFGNSGRVVDTVPLALYVARSNMSLSLETLLAEAAGLGGDTDTIAAIAGQISGAGVDCADLPWPRIQQIAEIAHVERGVNAFTRLLS</sequence>
<dbReference type="InterPro" id="IPR050792">
    <property type="entry name" value="ADP-ribosylglycohydrolase"/>
</dbReference>
<dbReference type="Proteomes" id="UP001221411">
    <property type="component" value="Unassembled WGS sequence"/>
</dbReference>
<dbReference type="PANTHER" id="PTHR16222:SF24">
    <property type="entry name" value="ADP-RIBOSYLHYDROLASE ARH3"/>
    <property type="match status" value="1"/>
</dbReference>
<keyword evidence="2" id="KW-0378">Hydrolase</keyword>
<proteinExistence type="inferred from homology"/>
<organism evidence="3 4">
    <name type="scientific">Polyangium mundeleinium</name>
    <dbReference type="NCBI Taxonomy" id="2995306"/>
    <lineage>
        <taxon>Bacteria</taxon>
        <taxon>Pseudomonadati</taxon>
        <taxon>Myxococcota</taxon>
        <taxon>Polyangia</taxon>
        <taxon>Polyangiales</taxon>
        <taxon>Polyangiaceae</taxon>
        <taxon>Polyangium</taxon>
    </lineage>
</organism>
<accession>A0ABT5F5E9</accession>
<dbReference type="InterPro" id="IPR005502">
    <property type="entry name" value="Ribosyl_crysJ1"/>
</dbReference>
<dbReference type="EMBL" id="JAQNDO010000001">
    <property type="protein sequence ID" value="MDC0749315.1"/>
    <property type="molecule type" value="Genomic_DNA"/>
</dbReference>
<evidence type="ECO:0000313" key="3">
    <source>
        <dbReference type="EMBL" id="MDC0749315.1"/>
    </source>
</evidence>
<dbReference type="SUPFAM" id="SSF101478">
    <property type="entry name" value="ADP-ribosylglycohydrolase"/>
    <property type="match status" value="1"/>
</dbReference>
<name>A0ABT5F5E9_9BACT</name>
<dbReference type="InterPro" id="IPR036705">
    <property type="entry name" value="Ribosyl_crysJ1_sf"/>
</dbReference>
<evidence type="ECO:0000313" key="4">
    <source>
        <dbReference type="Proteomes" id="UP001221411"/>
    </source>
</evidence>
<evidence type="ECO:0000256" key="1">
    <source>
        <dbReference type="ARBA" id="ARBA00010702"/>
    </source>
</evidence>
<dbReference type="PANTHER" id="PTHR16222">
    <property type="entry name" value="ADP-RIBOSYLGLYCOHYDROLASE"/>
    <property type="match status" value="1"/>
</dbReference>